<feature type="non-terminal residue" evidence="2">
    <location>
        <position position="1"/>
    </location>
</feature>
<gene>
    <name evidence="2" type="ORF">BN1708_020393</name>
</gene>
<reference evidence="2 3" key="1">
    <citation type="submission" date="2015-05" db="EMBL/GenBank/DDBJ databases">
        <authorList>
            <person name="Wang D.B."/>
            <person name="Wang M."/>
        </authorList>
    </citation>
    <scope>NUCLEOTIDE SEQUENCE [LARGE SCALE GENOMIC DNA]</scope>
    <source>
        <strain evidence="2">VL1</strain>
    </source>
</reference>
<keyword evidence="3" id="KW-1185">Reference proteome</keyword>
<evidence type="ECO:0000313" key="3">
    <source>
        <dbReference type="Proteomes" id="UP000044602"/>
    </source>
</evidence>
<accession>A0A0G4MV32</accession>
<name>A0A0G4MV32_VERLO</name>
<feature type="region of interest" description="Disordered" evidence="1">
    <location>
        <begin position="31"/>
        <end position="93"/>
    </location>
</feature>
<protein>
    <submittedName>
        <fullName evidence="2">Uncharacterized protein</fullName>
    </submittedName>
</protein>
<dbReference type="AlphaFoldDB" id="A0A0G4MV32"/>
<feature type="non-terminal residue" evidence="2">
    <location>
        <position position="93"/>
    </location>
</feature>
<proteinExistence type="predicted"/>
<evidence type="ECO:0000256" key="1">
    <source>
        <dbReference type="SAM" id="MobiDB-lite"/>
    </source>
</evidence>
<organism evidence="2 3">
    <name type="scientific">Verticillium longisporum</name>
    <name type="common">Verticillium dahliae var. longisporum</name>
    <dbReference type="NCBI Taxonomy" id="100787"/>
    <lineage>
        <taxon>Eukaryota</taxon>
        <taxon>Fungi</taxon>
        <taxon>Dikarya</taxon>
        <taxon>Ascomycota</taxon>
        <taxon>Pezizomycotina</taxon>
        <taxon>Sordariomycetes</taxon>
        <taxon>Hypocreomycetidae</taxon>
        <taxon>Glomerellales</taxon>
        <taxon>Plectosphaerellaceae</taxon>
        <taxon>Verticillium</taxon>
    </lineage>
</organism>
<evidence type="ECO:0000313" key="2">
    <source>
        <dbReference type="EMBL" id="CRK37855.1"/>
    </source>
</evidence>
<sequence>GPRVGAHALPQGARRRGRLRRLLQLCHVAQGRRPGVQPARQPRLLVGGPAAPGPRRGRRRPRAARAEPDVLRHARARQPPRRLGEPPEPGARG</sequence>
<dbReference type="Proteomes" id="UP000044602">
    <property type="component" value="Unassembled WGS sequence"/>
</dbReference>
<dbReference type="EMBL" id="CVQH01025058">
    <property type="protein sequence ID" value="CRK37855.1"/>
    <property type="molecule type" value="Genomic_DNA"/>
</dbReference>